<dbReference type="Proteomes" id="UP000289738">
    <property type="component" value="Chromosome A03"/>
</dbReference>
<protein>
    <submittedName>
        <fullName evidence="1">Uncharacterized protein</fullName>
    </submittedName>
</protein>
<dbReference type="EMBL" id="SDMP01000003">
    <property type="protein sequence ID" value="RYR66301.1"/>
    <property type="molecule type" value="Genomic_DNA"/>
</dbReference>
<gene>
    <name evidence="1" type="ORF">Ahy_A03g012289</name>
</gene>
<name>A0A445DT50_ARAHY</name>
<keyword evidence="2" id="KW-1185">Reference proteome</keyword>
<proteinExistence type="predicted"/>
<comment type="caution">
    <text evidence="1">The sequence shown here is derived from an EMBL/GenBank/DDBJ whole genome shotgun (WGS) entry which is preliminary data.</text>
</comment>
<accession>A0A445DT50</accession>
<sequence length="66" mass="7364">MNENRNKVKKAFQVTCSKCGEKGTIIRLVKELQGTLDGNLRKRNQELRLSLPTEASSCPNTSKVSD</sequence>
<organism evidence="1 2">
    <name type="scientific">Arachis hypogaea</name>
    <name type="common">Peanut</name>
    <dbReference type="NCBI Taxonomy" id="3818"/>
    <lineage>
        <taxon>Eukaryota</taxon>
        <taxon>Viridiplantae</taxon>
        <taxon>Streptophyta</taxon>
        <taxon>Embryophyta</taxon>
        <taxon>Tracheophyta</taxon>
        <taxon>Spermatophyta</taxon>
        <taxon>Magnoliopsida</taxon>
        <taxon>eudicotyledons</taxon>
        <taxon>Gunneridae</taxon>
        <taxon>Pentapetalae</taxon>
        <taxon>rosids</taxon>
        <taxon>fabids</taxon>
        <taxon>Fabales</taxon>
        <taxon>Fabaceae</taxon>
        <taxon>Papilionoideae</taxon>
        <taxon>50 kb inversion clade</taxon>
        <taxon>dalbergioids sensu lato</taxon>
        <taxon>Dalbergieae</taxon>
        <taxon>Pterocarpus clade</taxon>
        <taxon>Arachis</taxon>
    </lineage>
</organism>
<dbReference type="AlphaFoldDB" id="A0A445DT50"/>
<evidence type="ECO:0000313" key="1">
    <source>
        <dbReference type="EMBL" id="RYR66301.1"/>
    </source>
</evidence>
<reference evidence="1 2" key="1">
    <citation type="submission" date="2019-01" db="EMBL/GenBank/DDBJ databases">
        <title>Sequencing of cultivated peanut Arachis hypogaea provides insights into genome evolution and oil improvement.</title>
        <authorList>
            <person name="Chen X."/>
        </authorList>
    </citation>
    <scope>NUCLEOTIDE SEQUENCE [LARGE SCALE GENOMIC DNA]</scope>
    <source>
        <strain evidence="2">cv. Fuhuasheng</strain>
        <tissue evidence="1">Leaves</tissue>
    </source>
</reference>
<evidence type="ECO:0000313" key="2">
    <source>
        <dbReference type="Proteomes" id="UP000289738"/>
    </source>
</evidence>